<dbReference type="GO" id="GO:0006352">
    <property type="term" value="P:DNA-templated transcription initiation"/>
    <property type="evidence" value="ECO:0007669"/>
    <property type="project" value="InterPro"/>
</dbReference>
<dbReference type="OrthoDB" id="1815314at2"/>
<dbReference type="Proteomes" id="UP000021369">
    <property type="component" value="Unassembled WGS sequence"/>
</dbReference>
<feature type="domain" description="RNA polymerase sigma factor 70 region 4 type 2" evidence="7">
    <location>
        <begin position="129"/>
        <end position="180"/>
    </location>
</feature>
<evidence type="ECO:0000259" key="6">
    <source>
        <dbReference type="Pfam" id="PF04542"/>
    </source>
</evidence>
<evidence type="ECO:0000259" key="7">
    <source>
        <dbReference type="Pfam" id="PF08281"/>
    </source>
</evidence>
<feature type="domain" description="RNA polymerase sigma-70 region 2" evidence="6">
    <location>
        <begin position="24"/>
        <end position="91"/>
    </location>
</feature>
<dbReference type="GO" id="GO:0003677">
    <property type="term" value="F:DNA binding"/>
    <property type="evidence" value="ECO:0007669"/>
    <property type="project" value="InterPro"/>
</dbReference>
<keyword evidence="4" id="KW-0804">Transcription</keyword>
<protein>
    <submittedName>
        <fullName evidence="8">RNA polymerase subunit sigma-24</fullName>
    </submittedName>
</protein>
<feature type="compositionally biased region" description="Polar residues" evidence="5">
    <location>
        <begin position="307"/>
        <end position="316"/>
    </location>
</feature>
<evidence type="ECO:0000313" key="9">
    <source>
        <dbReference type="Proteomes" id="UP000021369"/>
    </source>
</evidence>
<evidence type="ECO:0000256" key="1">
    <source>
        <dbReference type="ARBA" id="ARBA00010641"/>
    </source>
</evidence>
<dbReference type="CDD" id="cd06171">
    <property type="entry name" value="Sigma70_r4"/>
    <property type="match status" value="1"/>
</dbReference>
<dbReference type="NCBIfam" id="TIGR02937">
    <property type="entry name" value="sigma70-ECF"/>
    <property type="match status" value="1"/>
</dbReference>
<dbReference type="Pfam" id="PF08281">
    <property type="entry name" value="Sigma70_r4_2"/>
    <property type="match status" value="1"/>
</dbReference>
<dbReference type="RefSeq" id="WP_051506331.1">
    <property type="nucleotide sequence ID" value="NZ_JEOB01000002.1"/>
</dbReference>
<name>A0A011UF49_RUMAL</name>
<dbReference type="Pfam" id="PF04542">
    <property type="entry name" value="Sigma70_r2"/>
    <property type="match status" value="1"/>
</dbReference>
<dbReference type="InterPro" id="IPR036388">
    <property type="entry name" value="WH-like_DNA-bd_sf"/>
</dbReference>
<dbReference type="InterPro" id="IPR013324">
    <property type="entry name" value="RNA_pol_sigma_r3/r4-like"/>
</dbReference>
<proteinExistence type="inferred from homology"/>
<dbReference type="PANTHER" id="PTHR43133">
    <property type="entry name" value="RNA POLYMERASE ECF-TYPE SIGMA FACTO"/>
    <property type="match status" value="1"/>
</dbReference>
<dbReference type="Gene3D" id="1.10.10.10">
    <property type="entry name" value="Winged helix-like DNA-binding domain superfamily/Winged helix DNA-binding domain"/>
    <property type="match status" value="1"/>
</dbReference>
<feature type="region of interest" description="Disordered" evidence="5">
    <location>
        <begin position="292"/>
        <end position="357"/>
    </location>
</feature>
<reference evidence="8 9" key="1">
    <citation type="submission" date="2013-06" db="EMBL/GenBank/DDBJ databases">
        <title>Rumen cellulosomics: divergent fiber-degrading strategies revealed by comparative genome-wide analysis of six Ruminococcal strains.</title>
        <authorList>
            <person name="Dassa B."/>
            <person name="Borovok I."/>
            <person name="Lamed R."/>
            <person name="Flint H."/>
            <person name="Yeoman C.J."/>
            <person name="White B."/>
            <person name="Bayer E.A."/>
        </authorList>
    </citation>
    <scope>NUCLEOTIDE SEQUENCE [LARGE SCALE GENOMIC DNA]</scope>
    <source>
        <strain evidence="8 9">SY3</strain>
    </source>
</reference>
<keyword evidence="3" id="KW-0731">Sigma factor</keyword>
<dbReference type="InterPro" id="IPR039425">
    <property type="entry name" value="RNA_pol_sigma-70-like"/>
</dbReference>
<dbReference type="SUPFAM" id="SSF88659">
    <property type="entry name" value="Sigma3 and sigma4 domains of RNA polymerase sigma factors"/>
    <property type="match status" value="1"/>
</dbReference>
<dbReference type="Gene3D" id="1.10.1740.10">
    <property type="match status" value="1"/>
</dbReference>
<evidence type="ECO:0000256" key="5">
    <source>
        <dbReference type="SAM" id="MobiDB-lite"/>
    </source>
</evidence>
<dbReference type="InterPro" id="IPR007627">
    <property type="entry name" value="RNA_pol_sigma70_r2"/>
</dbReference>
<dbReference type="InterPro" id="IPR013325">
    <property type="entry name" value="RNA_pol_sigma_r2"/>
</dbReference>
<evidence type="ECO:0000313" key="8">
    <source>
        <dbReference type="EMBL" id="EXM39264.1"/>
    </source>
</evidence>
<gene>
    <name evidence="8" type="ORF">RASY3_04650</name>
</gene>
<dbReference type="EMBL" id="JEOB01000002">
    <property type="protein sequence ID" value="EXM39264.1"/>
    <property type="molecule type" value="Genomic_DNA"/>
</dbReference>
<dbReference type="SUPFAM" id="SSF88946">
    <property type="entry name" value="Sigma2 domain of RNA polymerase sigma factors"/>
    <property type="match status" value="1"/>
</dbReference>
<keyword evidence="2" id="KW-0805">Transcription regulation</keyword>
<feature type="compositionally biased region" description="Low complexity" evidence="5">
    <location>
        <begin position="323"/>
        <end position="345"/>
    </location>
</feature>
<keyword evidence="9" id="KW-1185">Reference proteome</keyword>
<evidence type="ECO:0000256" key="3">
    <source>
        <dbReference type="ARBA" id="ARBA00023082"/>
    </source>
</evidence>
<dbReference type="InterPro" id="IPR013249">
    <property type="entry name" value="RNA_pol_sigma70_r4_t2"/>
</dbReference>
<dbReference type="PATRIC" id="fig|1341156.4.peg.893"/>
<dbReference type="GO" id="GO:0016987">
    <property type="term" value="F:sigma factor activity"/>
    <property type="evidence" value="ECO:0007669"/>
    <property type="project" value="UniProtKB-KW"/>
</dbReference>
<sequence>MKKNDLINIVNDAKNGDRKAFEKLYNEYHSNLYFFVLKNVKNKEIAEDITHEAFLRSMEKIDTLDHPENYGTWLHSIAYNKCTDHFRTESRNARFDTDEEKDYAIETTAMDMSVMLPEDYAVNKERKKEIAALIDGLKPEMRSALILYYYNDMSVSDVAKSLGMNENTAKQKLYQARKKLKTQIEKLYGKGGVLAAVPMGDMFKTTISPKYAAAKVSSAPAASSGFLAGKIAAVSAAAVLAICIPIGLGMSDKEVKGFAGDVKQTDSHAPVEVSYEENNSIDKYLAEKTESSTDKKIIASDKDTDSKTSVPVTSLSNEKKKTSTSAGGNNSNNGSNATPAVNTTTNEKKTNNKKVTSDDLIGTGYNEIKTMAGTNIPAMLTSSADGPHTVQSSAEINGSKWSMTFEISDSDYAQIASNIGSYSQRGWERVSEYANAVYAYVDLSDFDPVCTNAEKLSDDANIEAEKGIPYMSVDEMLSMSVDQLKALSDNDYDIVLSASSQAPYYGYKFSAFPEYVLGMNQAGVMDTQPGDDVDYGVNDKSIYGTEYRILGNNKEQLNLYEGAYVGEGLTVGMNYSDIEQKLGTDLSIHRVGTSLELCADVVIDGRTWELHFDLTDEQEEKVQANISNQIDALNAEYGEWYVNNSNVGDISVDLDDLGFDPICDIAVLNLWNY</sequence>
<dbReference type="PANTHER" id="PTHR43133:SF60">
    <property type="entry name" value="RNA POLYMERASE SIGMA FACTOR SIGV"/>
    <property type="match status" value="1"/>
</dbReference>
<dbReference type="InterPro" id="IPR014284">
    <property type="entry name" value="RNA_pol_sigma-70_dom"/>
</dbReference>
<organism evidence="8 9">
    <name type="scientific">Ruminococcus albus SY3</name>
    <dbReference type="NCBI Taxonomy" id="1341156"/>
    <lineage>
        <taxon>Bacteria</taxon>
        <taxon>Bacillati</taxon>
        <taxon>Bacillota</taxon>
        <taxon>Clostridia</taxon>
        <taxon>Eubacteriales</taxon>
        <taxon>Oscillospiraceae</taxon>
        <taxon>Ruminococcus</taxon>
    </lineage>
</organism>
<comment type="similarity">
    <text evidence="1">Belongs to the sigma-70 factor family. ECF subfamily.</text>
</comment>
<accession>A0A011UF49</accession>
<feature type="compositionally biased region" description="Basic and acidic residues" evidence="5">
    <location>
        <begin position="292"/>
        <end position="306"/>
    </location>
</feature>
<evidence type="ECO:0000256" key="4">
    <source>
        <dbReference type="ARBA" id="ARBA00023163"/>
    </source>
</evidence>
<evidence type="ECO:0000256" key="2">
    <source>
        <dbReference type="ARBA" id="ARBA00023015"/>
    </source>
</evidence>
<dbReference type="AlphaFoldDB" id="A0A011UF49"/>
<comment type="caution">
    <text evidence="8">The sequence shown here is derived from an EMBL/GenBank/DDBJ whole genome shotgun (WGS) entry which is preliminary data.</text>
</comment>